<feature type="chain" id="PRO_5044883419" evidence="1">
    <location>
        <begin position="21"/>
        <end position="125"/>
    </location>
</feature>
<evidence type="ECO:0000313" key="2">
    <source>
        <dbReference type="EMBL" id="KAL3689207.1"/>
    </source>
</evidence>
<dbReference type="AlphaFoldDB" id="A0ABD3HCG2"/>
<evidence type="ECO:0000313" key="3">
    <source>
        <dbReference type="Proteomes" id="UP001633002"/>
    </source>
</evidence>
<reference evidence="2 3" key="1">
    <citation type="submission" date="2024-09" db="EMBL/GenBank/DDBJ databases">
        <title>Chromosome-scale assembly of Riccia sorocarpa.</title>
        <authorList>
            <person name="Paukszto L."/>
        </authorList>
    </citation>
    <scope>NUCLEOTIDE SEQUENCE [LARGE SCALE GENOMIC DNA]</scope>
    <source>
        <strain evidence="2">LP-2024</strain>
        <tissue evidence="2">Aerial parts of the thallus</tissue>
    </source>
</reference>
<organism evidence="2 3">
    <name type="scientific">Riccia sorocarpa</name>
    <dbReference type="NCBI Taxonomy" id="122646"/>
    <lineage>
        <taxon>Eukaryota</taxon>
        <taxon>Viridiplantae</taxon>
        <taxon>Streptophyta</taxon>
        <taxon>Embryophyta</taxon>
        <taxon>Marchantiophyta</taxon>
        <taxon>Marchantiopsida</taxon>
        <taxon>Marchantiidae</taxon>
        <taxon>Marchantiales</taxon>
        <taxon>Ricciaceae</taxon>
        <taxon>Riccia</taxon>
    </lineage>
</organism>
<dbReference type="Proteomes" id="UP001633002">
    <property type="component" value="Unassembled WGS sequence"/>
</dbReference>
<dbReference type="EMBL" id="JBJQOH010000004">
    <property type="protein sequence ID" value="KAL3689207.1"/>
    <property type="molecule type" value="Genomic_DNA"/>
</dbReference>
<accession>A0ABD3HCG2</accession>
<keyword evidence="1" id="KW-0732">Signal</keyword>
<keyword evidence="3" id="KW-1185">Reference proteome</keyword>
<evidence type="ECO:0000256" key="1">
    <source>
        <dbReference type="SAM" id="SignalP"/>
    </source>
</evidence>
<gene>
    <name evidence="2" type="ORF">R1sor_015516</name>
</gene>
<feature type="signal peptide" evidence="1">
    <location>
        <begin position="1"/>
        <end position="20"/>
    </location>
</feature>
<comment type="caution">
    <text evidence="2">The sequence shown here is derived from an EMBL/GenBank/DDBJ whole genome shotgun (WGS) entry which is preliminary data.</text>
</comment>
<protein>
    <submittedName>
        <fullName evidence="2">Uncharacterized protein</fullName>
    </submittedName>
</protein>
<sequence length="125" mass="14192">MARLSIHLVLLIALGVAVLSAPPTAACCHNDYNFLRQPIYSSYFHRRASSDHEVMCVGEVAELLQQHEGRNRSVFADIQHTAGSVDKFPKEDMDQIIERMASEDYKTAAHELKHTIWCSKSRHRS</sequence>
<proteinExistence type="predicted"/>
<name>A0ABD3HCG2_9MARC</name>